<comment type="catalytic activity">
    <reaction evidence="6 9 10">
        <text>4-methyl-5-(2-phosphooxyethyl)-thiazole + 4-amino-2-methyl-5-(diphosphooxymethyl)pyrimidine + H(+) = thiamine phosphate + diphosphate</text>
        <dbReference type="Rhea" id="RHEA:22328"/>
        <dbReference type="ChEBI" id="CHEBI:15378"/>
        <dbReference type="ChEBI" id="CHEBI:33019"/>
        <dbReference type="ChEBI" id="CHEBI:37575"/>
        <dbReference type="ChEBI" id="CHEBI:57841"/>
        <dbReference type="ChEBI" id="CHEBI:58296"/>
        <dbReference type="EC" id="2.5.1.3"/>
    </reaction>
</comment>
<keyword evidence="5 9" id="KW-0784">Thiamine biosynthesis</keyword>
<dbReference type="Pfam" id="PF02581">
    <property type="entry name" value="TMP-TENI"/>
    <property type="match status" value="1"/>
</dbReference>
<evidence type="ECO:0000256" key="5">
    <source>
        <dbReference type="ARBA" id="ARBA00022977"/>
    </source>
</evidence>
<evidence type="ECO:0000256" key="10">
    <source>
        <dbReference type="RuleBase" id="RU003826"/>
    </source>
</evidence>
<evidence type="ECO:0000313" key="14">
    <source>
        <dbReference type="Proteomes" id="UP000279673"/>
    </source>
</evidence>
<dbReference type="EMBL" id="RCHI01000006">
    <property type="protein sequence ID" value="RLL65346.1"/>
    <property type="molecule type" value="Genomic_DNA"/>
</dbReference>
<feature type="binding site" evidence="9">
    <location>
        <begin position="129"/>
        <end position="131"/>
    </location>
    <ligand>
        <name>2-[(2R,5Z)-2-carboxy-4-methylthiazol-5(2H)-ylidene]ethyl phosphate</name>
        <dbReference type="ChEBI" id="CHEBI:62899"/>
    </ligand>
</feature>
<dbReference type="AlphaFoldDB" id="A0A421BQV8"/>
<dbReference type="SUPFAM" id="SSF51391">
    <property type="entry name" value="Thiamin phosphate synthase"/>
    <property type="match status" value="1"/>
</dbReference>
<accession>A0A421BQV8</accession>
<dbReference type="PANTHER" id="PTHR20857">
    <property type="entry name" value="THIAMINE-PHOSPHATE PYROPHOSPHORYLASE"/>
    <property type="match status" value="1"/>
</dbReference>
<evidence type="ECO:0000256" key="3">
    <source>
        <dbReference type="ARBA" id="ARBA00022723"/>
    </source>
</evidence>
<dbReference type="Gene3D" id="3.20.20.70">
    <property type="entry name" value="Aldolase class I"/>
    <property type="match status" value="1"/>
</dbReference>
<reference evidence="13 14" key="1">
    <citation type="submission" date="2018-10" db="EMBL/GenBank/DDBJ databases">
        <title>Rhodobacter sp . BO-81.</title>
        <authorList>
            <person name="Im W.T."/>
        </authorList>
    </citation>
    <scope>NUCLEOTIDE SEQUENCE [LARGE SCALE GENOMIC DNA]</scope>
    <source>
        <strain evidence="13 14">BO-81</strain>
    </source>
</reference>
<evidence type="ECO:0000256" key="9">
    <source>
        <dbReference type="HAMAP-Rule" id="MF_00097"/>
    </source>
</evidence>
<feature type="domain" description="Thiamine phosphate synthase/TenI" evidence="12">
    <location>
        <begin position="5"/>
        <end position="183"/>
    </location>
</feature>
<keyword evidence="3 9" id="KW-0479">Metal-binding</keyword>
<evidence type="ECO:0000256" key="7">
    <source>
        <dbReference type="ARBA" id="ARBA00047851"/>
    </source>
</evidence>
<evidence type="ECO:0000313" key="13">
    <source>
        <dbReference type="EMBL" id="RLL65346.1"/>
    </source>
</evidence>
<evidence type="ECO:0000256" key="2">
    <source>
        <dbReference type="ARBA" id="ARBA00022679"/>
    </source>
</evidence>
<dbReference type="GO" id="GO:0009229">
    <property type="term" value="P:thiamine diphosphate biosynthetic process"/>
    <property type="evidence" value="ECO:0007669"/>
    <property type="project" value="UniProtKB-UniRule"/>
</dbReference>
<feature type="binding site" evidence="9">
    <location>
        <begin position="180"/>
        <end position="181"/>
    </location>
    <ligand>
        <name>2-[(2R,5Z)-2-carboxy-4-methylthiazol-5(2H)-ylidene]ethyl phosphate</name>
        <dbReference type="ChEBI" id="CHEBI:62899"/>
    </ligand>
</feature>
<sequence length="203" mass="20273">MIPPLCFITDAHAPHDVIAQALAAARGGAGWVQLRDKTLPDADFAALARRLMAELAPLGAQLVINDRVEVARETGAPGLHIGQGDGDPTAIRRRIGPGVVLGLSIEAEAQLAAVPEGVDYLGVGPVHATGSKPDAAPPIGIAGFAAIAARSPLPCLAIGGLTARDAAAIKAAGGAGLAVISAISRAGDMAGAARSLLTAWRDA</sequence>
<dbReference type="PANTHER" id="PTHR20857:SF15">
    <property type="entry name" value="THIAMINE-PHOSPHATE SYNTHASE"/>
    <property type="match status" value="1"/>
</dbReference>
<comment type="pathway">
    <text evidence="1 9 11">Cofactor biosynthesis; thiamine diphosphate biosynthesis; thiamine phosphate from 4-amino-2-methyl-5-diphosphomethylpyrimidine and 4-methyl-5-(2-phosphoethyl)-thiazole: step 1/1.</text>
</comment>
<feature type="binding site" evidence="9">
    <location>
        <position position="85"/>
    </location>
    <ligand>
        <name>Mg(2+)</name>
        <dbReference type="ChEBI" id="CHEBI:18420"/>
    </ligand>
</feature>
<dbReference type="GO" id="GO:0009228">
    <property type="term" value="P:thiamine biosynthetic process"/>
    <property type="evidence" value="ECO:0007669"/>
    <property type="project" value="UniProtKB-KW"/>
</dbReference>
<organism evidence="13 14">
    <name type="scientific">Paenirhodobacter hankyongi</name>
    <dbReference type="NCBI Taxonomy" id="2294033"/>
    <lineage>
        <taxon>Bacteria</taxon>
        <taxon>Pseudomonadati</taxon>
        <taxon>Pseudomonadota</taxon>
        <taxon>Alphaproteobacteria</taxon>
        <taxon>Rhodobacterales</taxon>
        <taxon>Rhodobacter group</taxon>
        <taxon>Paenirhodobacter</taxon>
    </lineage>
</organism>
<comment type="similarity">
    <text evidence="9 10">Belongs to the thiamine-phosphate synthase family.</text>
</comment>
<feature type="binding site" evidence="9">
    <location>
        <position position="160"/>
    </location>
    <ligand>
        <name>2-[(2R,5Z)-2-carboxy-4-methylthiazol-5(2H)-ylidene]ethyl phosphate</name>
        <dbReference type="ChEBI" id="CHEBI:62899"/>
    </ligand>
</feature>
<dbReference type="GO" id="GO:0005737">
    <property type="term" value="C:cytoplasm"/>
    <property type="evidence" value="ECO:0007669"/>
    <property type="project" value="TreeGrafter"/>
</dbReference>
<keyword evidence="4 9" id="KW-0460">Magnesium</keyword>
<dbReference type="UniPathway" id="UPA00060">
    <property type="reaction ID" value="UER00141"/>
</dbReference>
<dbReference type="InterPro" id="IPR022998">
    <property type="entry name" value="ThiamineP_synth_TenI"/>
</dbReference>
<dbReference type="HAMAP" id="MF_00097">
    <property type="entry name" value="TMP_synthase"/>
    <property type="match status" value="1"/>
</dbReference>
<comment type="catalytic activity">
    <reaction evidence="8 9 10">
        <text>2-[(2R,5Z)-2-carboxy-4-methylthiazol-5(2H)-ylidene]ethyl phosphate + 4-amino-2-methyl-5-(diphosphooxymethyl)pyrimidine + 2 H(+) = thiamine phosphate + CO2 + diphosphate</text>
        <dbReference type="Rhea" id="RHEA:47844"/>
        <dbReference type="ChEBI" id="CHEBI:15378"/>
        <dbReference type="ChEBI" id="CHEBI:16526"/>
        <dbReference type="ChEBI" id="CHEBI:33019"/>
        <dbReference type="ChEBI" id="CHEBI:37575"/>
        <dbReference type="ChEBI" id="CHEBI:57841"/>
        <dbReference type="ChEBI" id="CHEBI:62899"/>
        <dbReference type="EC" id="2.5.1.3"/>
    </reaction>
</comment>
<gene>
    <name evidence="9 13" type="primary">thiE</name>
    <name evidence="13" type="ORF">DYS74_08500</name>
</gene>
<dbReference type="NCBIfam" id="TIGR00693">
    <property type="entry name" value="thiE"/>
    <property type="match status" value="1"/>
</dbReference>
<dbReference type="GO" id="GO:0000287">
    <property type="term" value="F:magnesium ion binding"/>
    <property type="evidence" value="ECO:0007669"/>
    <property type="project" value="UniProtKB-UniRule"/>
</dbReference>
<feature type="binding site" evidence="9">
    <location>
        <position position="104"/>
    </location>
    <ligand>
        <name>4-amino-2-methyl-5-(diphosphooxymethyl)pyrimidine</name>
        <dbReference type="ChEBI" id="CHEBI:57841"/>
    </ligand>
</feature>
<feature type="binding site" evidence="9">
    <location>
        <position position="65"/>
    </location>
    <ligand>
        <name>4-amino-2-methyl-5-(diphosphooxymethyl)pyrimidine</name>
        <dbReference type="ChEBI" id="CHEBI:57841"/>
    </ligand>
</feature>
<evidence type="ECO:0000256" key="1">
    <source>
        <dbReference type="ARBA" id="ARBA00005165"/>
    </source>
</evidence>
<evidence type="ECO:0000259" key="12">
    <source>
        <dbReference type="Pfam" id="PF02581"/>
    </source>
</evidence>
<comment type="catalytic activity">
    <reaction evidence="7 9 10">
        <text>2-(2-carboxy-4-methylthiazol-5-yl)ethyl phosphate + 4-amino-2-methyl-5-(diphosphooxymethyl)pyrimidine + 2 H(+) = thiamine phosphate + CO2 + diphosphate</text>
        <dbReference type="Rhea" id="RHEA:47848"/>
        <dbReference type="ChEBI" id="CHEBI:15378"/>
        <dbReference type="ChEBI" id="CHEBI:16526"/>
        <dbReference type="ChEBI" id="CHEBI:33019"/>
        <dbReference type="ChEBI" id="CHEBI:37575"/>
        <dbReference type="ChEBI" id="CHEBI:57841"/>
        <dbReference type="ChEBI" id="CHEBI:62890"/>
        <dbReference type="EC" id="2.5.1.3"/>
    </reaction>
</comment>
<feature type="binding site" evidence="9">
    <location>
        <position position="66"/>
    </location>
    <ligand>
        <name>Mg(2+)</name>
        <dbReference type="ChEBI" id="CHEBI:18420"/>
    </ligand>
</feature>
<feature type="binding site" evidence="9">
    <location>
        <position position="132"/>
    </location>
    <ligand>
        <name>4-amino-2-methyl-5-(diphosphooxymethyl)pyrimidine</name>
        <dbReference type="ChEBI" id="CHEBI:57841"/>
    </ligand>
</feature>
<dbReference type="InterPro" id="IPR013785">
    <property type="entry name" value="Aldolase_TIM"/>
</dbReference>
<dbReference type="InterPro" id="IPR036206">
    <property type="entry name" value="ThiamineP_synth_sf"/>
</dbReference>
<keyword evidence="2 9" id="KW-0808">Transferase</keyword>
<dbReference type="InterPro" id="IPR034291">
    <property type="entry name" value="TMP_synthase"/>
</dbReference>
<protein>
    <recommendedName>
        <fullName evidence="9">Thiamine-phosphate synthase</fullName>
        <shortName evidence="9">TP synthase</shortName>
        <shortName evidence="9">TPS</shortName>
        <ecNumber evidence="9">2.5.1.3</ecNumber>
    </recommendedName>
    <alternativeName>
        <fullName evidence="9">Thiamine-phosphate pyrophosphorylase</fullName>
        <shortName evidence="9">TMP pyrophosphorylase</shortName>
        <shortName evidence="9">TMP-PPase</shortName>
    </alternativeName>
</protein>
<name>A0A421BQV8_9RHOB</name>
<evidence type="ECO:0000256" key="4">
    <source>
        <dbReference type="ARBA" id="ARBA00022842"/>
    </source>
</evidence>
<comment type="function">
    <text evidence="9">Condenses 4-methyl-5-(beta-hydroxyethyl)thiazole monophosphate (THZ-P) and 2-methyl-4-amino-5-hydroxymethyl pyrimidine pyrophosphate (HMP-PP) to form thiamine monophosphate (TMP).</text>
</comment>
<dbReference type="CDD" id="cd00564">
    <property type="entry name" value="TMP_TenI"/>
    <property type="match status" value="1"/>
</dbReference>
<feature type="binding site" evidence="9">
    <location>
        <begin position="33"/>
        <end position="37"/>
    </location>
    <ligand>
        <name>4-amino-2-methyl-5-(diphosphooxymethyl)pyrimidine</name>
        <dbReference type="ChEBI" id="CHEBI:57841"/>
    </ligand>
</feature>
<comment type="cofactor">
    <cofactor evidence="9">
        <name>Mg(2+)</name>
        <dbReference type="ChEBI" id="CHEBI:18420"/>
    </cofactor>
    <text evidence="9">Binds 1 Mg(2+) ion per subunit.</text>
</comment>
<keyword evidence="14" id="KW-1185">Reference proteome</keyword>
<evidence type="ECO:0000256" key="6">
    <source>
        <dbReference type="ARBA" id="ARBA00047334"/>
    </source>
</evidence>
<dbReference type="Proteomes" id="UP000279673">
    <property type="component" value="Unassembled WGS sequence"/>
</dbReference>
<evidence type="ECO:0000256" key="8">
    <source>
        <dbReference type="ARBA" id="ARBA00047883"/>
    </source>
</evidence>
<comment type="caution">
    <text evidence="13">The sequence shown here is derived from an EMBL/GenBank/DDBJ whole genome shotgun (WGS) entry which is preliminary data.</text>
</comment>
<proteinExistence type="inferred from homology"/>
<evidence type="ECO:0000256" key="11">
    <source>
        <dbReference type="RuleBase" id="RU004253"/>
    </source>
</evidence>
<dbReference type="GO" id="GO:0004789">
    <property type="term" value="F:thiamine-phosphate diphosphorylase activity"/>
    <property type="evidence" value="ECO:0007669"/>
    <property type="project" value="UniProtKB-UniRule"/>
</dbReference>
<dbReference type="RefSeq" id="WP_121532819.1">
    <property type="nucleotide sequence ID" value="NZ_RCHI01000006.1"/>
</dbReference>
<dbReference type="EC" id="2.5.1.3" evidence="9"/>